<gene>
    <name evidence="2" type="ORF">PAL_GLEAN10007324</name>
</gene>
<keyword evidence="3" id="KW-1185">Reference proteome</keyword>
<feature type="compositionally biased region" description="Polar residues" evidence="1">
    <location>
        <begin position="82"/>
        <end position="93"/>
    </location>
</feature>
<sequence length="128" mass="13909">MQKWNCRRVSQRKGDDFAVTSGETRSLTPESLRPRRHATAQQRGGEAAFNEGDGGSFCVMTPTWKVSVEMAKPGSLGRSPDHQGTATVAQTPCSELGGAPRSPRTCIHEIKSHPQPPPFWRPCEAGGH</sequence>
<feature type="region of interest" description="Disordered" evidence="1">
    <location>
        <begin position="1"/>
        <end position="54"/>
    </location>
</feature>
<evidence type="ECO:0000256" key="1">
    <source>
        <dbReference type="SAM" id="MobiDB-lite"/>
    </source>
</evidence>
<name>L5JTE5_PTEAL</name>
<feature type="compositionally biased region" description="Basic residues" evidence="1">
    <location>
        <begin position="1"/>
        <end position="11"/>
    </location>
</feature>
<organism evidence="2 3">
    <name type="scientific">Pteropus alecto</name>
    <name type="common">Black flying fox</name>
    <dbReference type="NCBI Taxonomy" id="9402"/>
    <lineage>
        <taxon>Eukaryota</taxon>
        <taxon>Metazoa</taxon>
        <taxon>Chordata</taxon>
        <taxon>Craniata</taxon>
        <taxon>Vertebrata</taxon>
        <taxon>Euteleostomi</taxon>
        <taxon>Mammalia</taxon>
        <taxon>Eutheria</taxon>
        <taxon>Laurasiatheria</taxon>
        <taxon>Chiroptera</taxon>
        <taxon>Yinpterochiroptera</taxon>
        <taxon>Pteropodoidea</taxon>
        <taxon>Pteropodidae</taxon>
        <taxon>Pteropodinae</taxon>
        <taxon>Pteropus</taxon>
    </lineage>
</organism>
<accession>L5JTE5</accession>
<evidence type="ECO:0000313" key="3">
    <source>
        <dbReference type="Proteomes" id="UP000010552"/>
    </source>
</evidence>
<dbReference type="InParanoid" id="L5JTE5"/>
<evidence type="ECO:0000313" key="2">
    <source>
        <dbReference type="EMBL" id="ELK02277.1"/>
    </source>
</evidence>
<feature type="region of interest" description="Disordered" evidence="1">
    <location>
        <begin position="72"/>
        <end position="128"/>
    </location>
</feature>
<reference evidence="3" key="1">
    <citation type="journal article" date="2013" name="Science">
        <title>Comparative analysis of bat genomes provides insight into the evolution of flight and immunity.</title>
        <authorList>
            <person name="Zhang G."/>
            <person name="Cowled C."/>
            <person name="Shi Z."/>
            <person name="Huang Z."/>
            <person name="Bishop-Lilly K.A."/>
            <person name="Fang X."/>
            <person name="Wynne J.W."/>
            <person name="Xiong Z."/>
            <person name="Baker M.L."/>
            <person name="Zhao W."/>
            <person name="Tachedjian M."/>
            <person name="Zhu Y."/>
            <person name="Zhou P."/>
            <person name="Jiang X."/>
            <person name="Ng J."/>
            <person name="Yang L."/>
            <person name="Wu L."/>
            <person name="Xiao J."/>
            <person name="Feng Y."/>
            <person name="Chen Y."/>
            <person name="Sun X."/>
            <person name="Zhang Y."/>
            <person name="Marsh G.A."/>
            <person name="Crameri G."/>
            <person name="Broder C.C."/>
            <person name="Frey K.G."/>
            <person name="Wang L.F."/>
            <person name="Wang J."/>
        </authorList>
    </citation>
    <scope>NUCLEOTIDE SEQUENCE [LARGE SCALE GENOMIC DNA]</scope>
</reference>
<dbReference type="AlphaFoldDB" id="L5JTE5"/>
<protein>
    <submittedName>
        <fullName evidence="2">Uncharacterized protein</fullName>
    </submittedName>
</protein>
<proteinExistence type="predicted"/>
<dbReference type="Proteomes" id="UP000010552">
    <property type="component" value="Unassembled WGS sequence"/>
</dbReference>
<dbReference type="EMBL" id="KB031138">
    <property type="protein sequence ID" value="ELK02277.1"/>
    <property type="molecule type" value="Genomic_DNA"/>
</dbReference>